<feature type="domain" description="DUF4123" evidence="1">
    <location>
        <begin position="109"/>
        <end position="175"/>
    </location>
</feature>
<evidence type="ECO:0000313" key="2">
    <source>
        <dbReference type="EMBL" id="RQP23733.1"/>
    </source>
</evidence>
<organism evidence="2 3">
    <name type="scientific">Piscinibacter terrae</name>
    <dbReference type="NCBI Taxonomy" id="2496871"/>
    <lineage>
        <taxon>Bacteria</taxon>
        <taxon>Pseudomonadati</taxon>
        <taxon>Pseudomonadota</taxon>
        <taxon>Betaproteobacteria</taxon>
        <taxon>Burkholderiales</taxon>
        <taxon>Sphaerotilaceae</taxon>
        <taxon>Piscinibacter</taxon>
    </lineage>
</organism>
<reference evidence="2 3" key="2">
    <citation type="submission" date="2018-12" db="EMBL/GenBank/DDBJ databases">
        <title>Rhizobacter gummiphilus sp. nov., a rubber-degrading bacterium isolated from the soil of a botanical garden in Japan.</title>
        <authorList>
            <person name="Shunsuke S.S."/>
        </authorList>
    </citation>
    <scope>NUCLEOTIDE SEQUENCE [LARGE SCALE GENOMIC DNA]</scope>
    <source>
        <strain evidence="2 3">S-16</strain>
    </source>
</reference>
<reference evidence="2 3" key="1">
    <citation type="submission" date="2018-08" db="EMBL/GenBank/DDBJ databases">
        <authorList>
            <person name="Khan S.A."/>
            <person name="Jeon C.O."/>
            <person name="Chun B.H."/>
            <person name="Jeong S.E."/>
        </authorList>
    </citation>
    <scope>NUCLEOTIDE SEQUENCE [LARGE SCALE GENOMIC DNA]</scope>
    <source>
        <strain evidence="2 3">S-16</strain>
    </source>
</reference>
<gene>
    <name evidence="2" type="ORF">DZC73_16545</name>
</gene>
<dbReference type="RefSeq" id="WP_124541457.1">
    <property type="nucleotide sequence ID" value="NZ_QUSW01000004.1"/>
</dbReference>
<dbReference type="InterPro" id="IPR025391">
    <property type="entry name" value="DUF4123"/>
</dbReference>
<dbReference type="Pfam" id="PF13503">
    <property type="entry name" value="DUF4123"/>
    <property type="match status" value="1"/>
</dbReference>
<dbReference type="OrthoDB" id="8584274at2"/>
<comment type="caution">
    <text evidence="2">The sequence shown here is derived from an EMBL/GenBank/DDBJ whole genome shotgun (WGS) entry which is preliminary data.</text>
</comment>
<evidence type="ECO:0000313" key="3">
    <source>
        <dbReference type="Proteomes" id="UP000267464"/>
    </source>
</evidence>
<protein>
    <submittedName>
        <fullName evidence="2">DUF4123 domain-containing protein</fullName>
    </submittedName>
</protein>
<name>A0A3N7HPV2_9BURK</name>
<dbReference type="AlphaFoldDB" id="A0A3N7HPV2"/>
<accession>A0A3N7HPV2</accession>
<dbReference type="EMBL" id="QUSW01000004">
    <property type="protein sequence ID" value="RQP23733.1"/>
    <property type="molecule type" value="Genomic_DNA"/>
</dbReference>
<sequence>MTAHDSADSHAADAGTSGADISDRLHRAAHAQSDGLLWLAVDAGAPESEPLPDSLQGLLDGDEVRTIRLQHPGVDPSFQPQWVPLDTRTAKGSMALQDSIDRAVAELAVDELKQGKGRRIGGWLALRADAGLAIRHWARQMIQRRPGGGAALLRLHDPAVLWALWALLSAEERSQLLGPVSTWWLLDPQGELAAFTSPADGVRSTWTVRSWDDVDLVAPLNAALRECDKPMPLDQARRAAFDAMRRARELGFGHVHDLSAFAIHAMTIHPMFDKHPAIAQVLQSRQADDRYTALIEAVDEAAWERVRQEVRQENGLA</sequence>
<keyword evidence="3" id="KW-1185">Reference proteome</keyword>
<dbReference type="Proteomes" id="UP000267464">
    <property type="component" value="Unassembled WGS sequence"/>
</dbReference>
<evidence type="ECO:0000259" key="1">
    <source>
        <dbReference type="Pfam" id="PF13503"/>
    </source>
</evidence>
<proteinExistence type="predicted"/>